<protein>
    <recommendedName>
        <fullName evidence="1">VOC domain-containing protein</fullName>
    </recommendedName>
</protein>
<organism evidence="2 3">
    <name type="scientific">Candidatus Gottesmanbacteria bacterium RIFCSPHIGHO2_01_FULL_39_10</name>
    <dbReference type="NCBI Taxonomy" id="1798375"/>
    <lineage>
        <taxon>Bacteria</taxon>
        <taxon>Candidatus Gottesmaniibacteriota</taxon>
    </lineage>
</organism>
<dbReference type="Pfam" id="PF18029">
    <property type="entry name" value="Glyoxalase_6"/>
    <property type="match status" value="1"/>
</dbReference>
<dbReference type="PANTHER" id="PTHR33993">
    <property type="entry name" value="GLYOXALASE-RELATED"/>
    <property type="match status" value="1"/>
</dbReference>
<accession>A0A1F5ZLE2</accession>
<name>A0A1F5ZLE2_9BACT</name>
<comment type="caution">
    <text evidence="2">The sequence shown here is derived from an EMBL/GenBank/DDBJ whole genome shotgun (WGS) entry which is preliminary data.</text>
</comment>
<dbReference type="InterPro" id="IPR029068">
    <property type="entry name" value="Glyas_Bleomycin-R_OHBP_Dase"/>
</dbReference>
<evidence type="ECO:0000313" key="3">
    <source>
        <dbReference type="Proteomes" id="UP000177383"/>
    </source>
</evidence>
<gene>
    <name evidence="2" type="ORF">A2773_01775</name>
</gene>
<proteinExistence type="predicted"/>
<dbReference type="InterPro" id="IPR037523">
    <property type="entry name" value="VOC_core"/>
</dbReference>
<dbReference type="SUPFAM" id="SSF54593">
    <property type="entry name" value="Glyoxalase/Bleomycin resistance protein/Dihydroxybiphenyl dioxygenase"/>
    <property type="match status" value="1"/>
</dbReference>
<dbReference type="InterPro" id="IPR041581">
    <property type="entry name" value="Glyoxalase_6"/>
</dbReference>
<dbReference type="InterPro" id="IPR052164">
    <property type="entry name" value="Anthracycline_SecMetBiosynth"/>
</dbReference>
<sequence length="113" mass="13041">MIGTNNSKALADFYEKVLDQKSDWEDGEWYGFQIGNTHLTIGLHSEVKGKAKEPQRIILNFETTKVKDEFERIKKTGAKVIKAPYEIEGMWIATIADPDGNYFQLMTPWEEKK</sequence>
<dbReference type="EMBL" id="MFJE01000068">
    <property type="protein sequence ID" value="OGG12917.1"/>
    <property type="molecule type" value="Genomic_DNA"/>
</dbReference>
<dbReference type="Proteomes" id="UP000177383">
    <property type="component" value="Unassembled WGS sequence"/>
</dbReference>
<dbReference type="AlphaFoldDB" id="A0A1F5ZLE2"/>
<feature type="domain" description="VOC" evidence="1">
    <location>
        <begin position="1"/>
        <end position="108"/>
    </location>
</feature>
<dbReference type="PROSITE" id="PS51819">
    <property type="entry name" value="VOC"/>
    <property type="match status" value="1"/>
</dbReference>
<evidence type="ECO:0000259" key="1">
    <source>
        <dbReference type="PROSITE" id="PS51819"/>
    </source>
</evidence>
<dbReference type="STRING" id="1798375.A2773_01775"/>
<dbReference type="Gene3D" id="3.10.180.10">
    <property type="entry name" value="2,3-Dihydroxybiphenyl 1,2-Dioxygenase, domain 1"/>
    <property type="match status" value="1"/>
</dbReference>
<reference evidence="2 3" key="1">
    <citation type="journal article" date="2016" name="Nat. Commun.">
        <title>Thousands of microbial genomes shed light on interconnected biogeochemical processes in an aquifer system.</title>
        <authorList>
            <person name="Anantharaman K."/>
            <person name="Brown C.T."/>
            <person name="Hug L.A."/>
            <person name="Sharon I."/>
            <person name="Castelle C.J."/>
            <person name="Probst A.J."/>
            <person name="Thomas B.C."/>
            <person name="Singh A."/>
            <person name="Wilkins M.J."/>
            <person name="Karaoz U."/>
            <person name="Brodie E.L."/>
            <person name="Williams K.H."/>
            <person name="Hubbard S.S."/>
            <person name="Banfield J.F."/>
        </authorList>
    </citation>
    <scope>NUCLEOTIDE SEQUENCE [LARGE SCALE GENOMIC DNA]</scope>
</reference>
<evidence type="ECO:0000313" key="2">
    <source>
        <dbReference type="EMBL" id="OGG12917.1"/>
    </source>
</evidence>